<feature type="region of interest" description="Disordered" evidence="1">
    <location>
        <begin position="448"/>
        <end position="467"/>
    </location>
</feature>
<dbReference type="EMBL" id="ML210172">
    <property type="protein sequence ID" value="TFK26664.1"/>
    <property type="molecule type" value="Genomic_DNA"/>
</dbReference>
<keyword evidence="3" id="KW-1185">Reference proteome</keyword>
<protein>
    <submittedName>
        <fullName evidence="2">Uncharacterized protein</fullName>
    </submittedName>
</protein>
<feature type="region of interest" description="Disordered" evidence="1">
    <location>
        <begin position="169"/>
        <end position="237"/>
    </location>
</feature>
<feature type="compositionally biased region" description="Low complexity" evidence="1">
    <location>
        <begin position="20"/>
        <end position="51"/>
    </location>
</feature>
<evidence type="ECO:0000313" key="2">
    <source>
        <dbReference type="EMBL" id="TFK26664.1"/>
    </source>
</evidence>
<proteinExistence type="predicted"/>
<dbReference type="OrthoDB" id="3270558at2759"/>
<organism evidence="2 3">
    <name type="scientific">Coprinopsis marcescibilis</name>
    <name type="common">Agaric fungus</name>
    <name type="synonym">Psathyrella marcescibilis</name>
    <dbReference type="NCBI Taxonomy" id="230819"/>
    <lineage>
        <taxon>Eukaryota</taxon>
        <taxon>Fungi</taxon>
        <taxon>Dikarya</taxon>
        <taxon>Basidiomycota</taxon>
        <taxon>Agaricomycotina</taxon>
        <taxon>Agaricomycetes</taxon>
        <taxon>Agaricomycetidae</taxon>
        <taxon>Agaricales</taxon>
        <taxon>Agaricineae</taxon>
        <taxon>Psathyrellaceae</taxon>
        <taxon>Coprinopsis</taxon>
    </lineage>
</organism>
<feature type="region of interest" description="Disordered" evidence="1">
    <location>
        <begin position="254"/>
        <end position="301"/>
    </location>
</feature>
<feature type="compositionally biased region" description="Low complexity" evidence="1">
    <location>
        <begin position="448"/>
        <end position="460"/>
    </location>
</feature>
<feature type="region of interest" description="Disordered" evidence="1">
    <location>
        <begin position="319"/>
        <end position="353"/>
    </location>
</feature>
<sequence length="781" mass="86974">PPLAAPVPRKPAHRSPLLRTASVSTSPPSTASTASLSPASSSSSSPDYYDSPPSPPLTLEDQVHVAYAHDDIHTAKILLLRLKGIEVTDDDDPRIAEVQDEDFDFCFAPNGGLVMDAQDEKRIKDHQRIDLERMERHRRQERLRMCEIKWENEKRRMREERMAVLRYREAKRQEEEDSRRRRRVEQDRARLAEEERRKQQAEQDMFQRHTRARSRSERRGVNYSSLHRPSTSSSVLSWGLDADNTSSFVYDFMTPPVRRQQSSRRSPESALPNRSRSHNDIQSGTRHPSHHPNQQPLVEFDDSHSVPFTDVLKSMQGALFPVTHEERRARARRKESPSPSHSRPRTLSQSRRIRENDLIHILLDTVEEGSNAKGKANPIISRPRRRSTGMALCTACKQSPLSSAASSAGSRLSWLSFRSSSSLATTPSDAPSPSPRSSWFKATDSRRSSWIAPSSPSSTTEESEPCRCHQMQLTPIDINDSPLTSPLLLSKSPAKSSAYTTTIKHRRRRTVSAPSSAIVTSVSLTVSHGVHQLVELARGFQQAYVTAAMFSVVASIDGESWDERQFFYEVDQNGVRCVKGYVAASERKDEGFVGGQKKMKPQGHRVSSKDLAVFLAVDGEVDGKRRASVVTKAPSPAASVDIPLSSPYGATQPMPPPRRTVLTAPRELVFKPCPAPSRSPFRFNALSHLHTTYPVSAEGAKESGDGCATTSDGSLQVPTWRIRSVGNPVHMRLKALHSLCWKDGIPWKGRGREMGLGGGHERIVGVAYENIGQSHLAKSCA</sequence>
<name>A0A5C3L140_COPMA</name>
<evidence type="ECO:0000256" key="1">
    <source>
        <dbReference type="SAM" id="MobiDB-lite"/>
    </source>
</evidence>
<gene>
    <name evidence="2" type="ORF">FA15DRAFT_578353</name>
</gene>
<feature type="compositionally biased region" description="Basic and acidic residues" evidence="1">
    <location>
        <begin position="169"/>
        <end position="207"/>
    </location>
</feature>
<accession>A0A5C3L140</accession>
<dbReference type="Proteomes" id="UP000307440">
    <property type="component" value="Unassembled WGS sequence"/>
</dbReference>
<reference evidence="2 3" key="1">
    <citation type="journal article" date="2019" name="Nat. Ecol. Evol.">
        <title>Megaphylogeny resolves global patterns of mushroom evolution.</title>
        <authorList>
            <person name="Varga T."/>
            <person name="Krizsan K."/>
            <person name="Foldi C."/>
            <person name="Dima B."/>
            <person name="Sanchez-Garcia M."/>
            <person name="Sanchez-Ramirez S."/>
            <person name="Szollosi G.J."/>
            <person name="Szarkandi J.G."/>
            <person name="Papp V."/>
            <person name="Albert L."/>
            <person name="Andreopoulos W."/>
            <person name="Angelini C."/>
            <person name="Antonin V."/>
            <person name="Barry K.W."/>
            <person name="Bougher N.L."/>
            <person name="Buchanan P."/>
            <person name="Buyck B."/>
            <person name="Bense V."/>
            <person name="Catcheside P."/>
            <person name="Chovatia M."/>
            <person name="Cooper J."/>
            <person name="Damon W."/>
            <person name="Desjardin D."/>
            <person name="Finy P."/>
            <person name="Geml J."/>
            <person name="Haridas S."/>
            <person name="Hughes K."/>
            <person name="Justo A."/>
            <person name="Karasinski D."/>
            <person name="Kautmanova I."/>
            <person name="Kiss B."/>
            <person name="Kocsube S."/>
            <person name="Kotiranta H."/>
            <person name="LaButti K.M."/>
            <person name="Lechner B.E."/>
            <person name="Liimatainen K."/>
            <person name="Lipzen A."/>
            <person name="Lukacs Z."/>
            <person name="Mihaltcheva S."/>
            <person name="Morgado L.N."/>
            <person name="Niskanen T."/>
            <person name="Noordeloos M.E."/>
            <person name="Ohm R.A."/>
            <person name="Ortiz-Santana B."/>
            <person name="Ovrebo C."/>
            <person name="Racz N."/>
            <person name="Riley R."/>
            <person name="Savchenko A."/>
            <person name="Shiryaev A."/>
            <person name="Soop K."/>
            <person name="Spirin V."/>
            <person name="Szebenyi C."/>
            <person name="Tomsovsky M."/>
            <person name="Tulloss R.E."/>
            <person name="Uehling J."/>
            <person name="Grigoriev I.V."/>
            <person name="Vagvolgyi C."/>
            <person name="Papp T."/>
            <person name="Martin F.M."/>
            <person name="Miettinen O."/>
            <person name="Hibbett D.S."/>
            <person name="Nagy L.G."/>
        </authorList>
    </citation>
    <scope>NUCLEOTIDE SEQUENCE [LARGE SCALE GENOMIC DNA]</scope>
    <source>
        <strain evidence="2 3">CBS 121175</strain>
    </source>
</reference>
<feature type="compositionally biased region" description="Polar residues" evidence="1">
    <location>
        <begin position="222"/>
        <end position="236"/>
    </location>
</feature>
<feature type="compositionally biased region" description="Polar residues" evidence="1">
    <location>
        <begin position="337"/>
        <end position="350"/>
    </location>
</feature>
<evidence type="ECO:0000313" key="3">
    <source>
        <dbReference type="Proteomes" id="UP000307440"/>
    </source>
</evidence>
<dbReference type="AlphaFoldDB" id="A0A5C3L140"/>
<feature type="non-terminal residue" evidence="2">
    <location>
        <position position="1"/>
    </location>
</feature>
<feature type="region of interest" description="Disordered" evidence="1">
    <location>
        <begin position="1"/>
        <end position="57"/>
    </location>
</feature>
<feature type="compositionally biased region" description="Polar residues" evidence="1">
    <location>
        <begin position="280"/>
        <end position="296"/>
    </location>
</feature>
<feature type="non-terminal residue" evidence="2">
    <location>
        <position position="781"/>
    </location>
</feature>